<dbReference type="Pfam" id="PF00562">
    <property type="entry name" value="RNA_pol_Rpb2_6"/>
    <property type="match status" value="1"/>
</dbReference>
<organism evidence="9 10">
    <name type="scientific">Operophtera brumata</name>
    <name type="common">Winter moth</name>
    <name type="synonym">Phalaena brumata</name>
    <dbReference type="NCBI Taxonomy" id="104452"/>
    <lineage>
        <taxon>Eukaryota</taxon>
        <taxon>Metazoa</taxon>
        <taxon>Ecdysozoa</taxon>
        <taxon>Arthropoda</taxon>
        <taxon>Hexapoda</taxon>
        <taxon>Insecta</taxon>
        <taxon>Pterygota</taxon>
        <taxon>Neoptera</taxon>
        <taxon>Endopterygota</taxon>
        <taxon>Lepidoptera</taxon>
        <taxon>Glossata</taxon>
        <taxon>Ditrysia</taxon>
        <taxon>Geometroidea</taxon>
        <taxon>Geometridae</taxon>
        <taxon>Larentiinae</taxon>
        <taxon>Operophtera</taxon>
    </lineage>
</organism>
<dbReference type="PANTHER" id="PTHR20856">
    <property type="entry name" value="DNA-DIRECTED RNA POLYMERASE I SUBUNIT 2"/>
    <property type="match status" value="1"/>
</dbReference>
<evidence type="ECO:0000256" key="5">
    <source>
        <dbReference type="ARBA" id="ARBA00022695"/>
    </source>
</evidence>
<keyword evidence="10" id="KW-1185">Reference proteome</keyword>
<dbReference type="GO" id="GO:0003899">
    <property type="term" value="F:DNA-directed RNA polymerase activity"/>
    <property type="evidence" value="ECO:0007669"/>
    <property type="project" value="UniProtKB-EC"/>
</dbReference>
<keyword evidence="5" id="KW-0548">Nucleotidyltransferase</keyword>
<dbReference type="Pfam" id="PF04560">
    <property type="entry name" value="RNA_pol_Rpb2_7"/>
    <property type="match status" value="1"/>
</dbReference>
<dbReference type="SUPFAM" id="SSF64484">
    <property type="entry name" value="beta and beta-prime subunits of DNA dependent RNA-polymerase"/>
    <property type="match status" value="1"/>
</dbReference>
<evidence type="ECO:0000313" key="10">
    <source>
        <dbReference type="Proteomes" id="UP000037510"/>
    </source>
</evidence>
<comment type="caution">
    <text evidence="9">The sequence shown here is derived from an EMBL/GenBank/DDBJ whole genome shotgun (WGS) entry which is preliminary data.</text>
</comment>
<feature type="domain" description="RNA polymerase Rpb2" evidence="8">
    <location>
        <begin position="25"/>
        <end position="92"/>
    </location>
</feature>
<dbReference type="GO" id="GO:0003677">
    <property type="term" value="F:DNA binding"/>
    <property type="evidence" value="ECO:0007669"/>
    <property type="project" value="InterPro"/>
</dbReference>
<dbReference type="Proteomes" id="UP000037510">
    <property type="component" value="Unassembled WGS sequence"/>
</dbReference>
<protein>
    <recommendedName>
        <fullName evidence="2">DNA-directed RNA polymerase</fullName>
        <ecNumber evidence="2">2.7.7.6</ecNumber>
    </recommendedName>
</protein>
<evidence type="ECO:0000256" key="3">
    <source>
        <dbReference type="ARBA" id="ARBA00022478"/>
    </source>
</evidence>
<dbReference type="Gene3D" id="3.90.1800.10">
    <property type="entry name" value="RNA polymerase alpha subunit dimerisation domain"/>
    <property type="match status" value="1"/>
</dbReference>
<evidence type="ECO:0000256" key="6">
    <source>
        <dbReference type="ARBA" id="ARBA00023163"/>
    </source>
</evidence>
<proteinExistence type="inferred from homology"/>
<accession>A0A0L7KUL8</accession>
<dbReference type="STRING" id="104452.A0A0L7KUL8"/>
<comment type="similarity">
    <text evidence="1">Belongs to the RNA polymerase beta chain family.</text>
</comment>
<keyword evidence="4" id="KW-0808">Transferase</keyword>
<gene>
    <name evidence="9" type="ORF">OBRU01_13309</name>
</gene>
<dbReference type="AlphaFoldDB" id="A0A0L7KUL8"/>
<evidence type="ECO:0000256" key="1">
    <source>
        <dbReference type="ARBA" id="ARBA00006835"/>
    </source>
</evidence>
<keyword evidence="6" id="KW-0804">Transcription</keyword>
<dbReference type="InterPro" id="IPR015712">
    <property type="entry name" value="DNA-dir_RNA_pol_su2"/>
</dbReference>
<reference evidence="9 10" key="1">
    <citation type="journal article" date="2015" name="Genome Biol. Evol.">
        <title>The genome of winter moth (Operophtera brumata) provides a genomic perspective on sexual dimorphism and phenology.</title>
        <authorList>
            <person name="Derks M.F."/>
            <person name="Smit S."/>
            <person name="Salis L."/>
            <person name="Schijlen E."/>
            <person name="Bossers A."/>
            <person name="Mateman C."/>
            <person name="Pijl A.S."/>
            <person name="de Ridder D."/>
            <person name="Groenen M.A."/>
            <person name="Visser M.E."/>
            <person name="Megens H.J."/>
        </authorList>
    </citation>
    <scope>NUCLEOTIDE SEQUENCE [LARGE SCALE GENOMIC DNA]</scope>
    <source>
        <strain evidence="9">WM2013NL</strain>
        <tissue evidence="9">Head and thorax</tissue>
    </source>
</reference>
<dbReference type="GO" id="GO:0032549">
    <property type="term" value="F:ribonucleoside binding"/>
    <property type="evidence" value="ECO:0007669"/>
    <property type="project" value="InterPro"/>
</dbReference>
<dbReference type="EMBL" id="JTDY01005628">
    <property type="protein sequence ID" value="KOB66810.1"/>
    <property type="molecule type" value="Genomic_DNA"/>
</dbReference>
<sequence length="95" mass="10439">MVQDKMHARARGPRAVLTRQPTEGSMLLIERLMLASDAFSAHICGACGRLASRAWCHACRSSAAVSSVDMPYACKLLFQELASMNIVPKLTLKKY</sequence>
<name>A0A0L7KUL8_OPEBR</name>
<evidence type="ECO:0000259" key="7">
    <source>
        <dbReference type="Pfam" id="PF00562"/>
    </source>
</evidence>
<feature type="domain" description="DNA-directed RNA polymerase subunit 2 hybrid-binding" evidence="7">
    <location>
        <begin position="1"/>
        <end position="24"/>
    </location>
</feature>
<dbReference type="InterPro" id="IPR037033">
    <property type="entry name" value="DNA-dir_RNAP_su2_hyb_sf"/>
</dbReference>
<feature type="non-terminal residue" evidence="9">
    <location>
        <position position="95"/>
    </location>
</feature>
<dbReference type="EC" id="2.7.7.6" evidence="2"/>
<dbReference type="InterPro" id="IPR007641">
    <property type="entry name" value="RNA_pol_Rpb2_7"/>
</dbReference>
<dbReference type="InterPro" id="IPR007120">
    <property type="entry name" value="DNA-dir_RNAP_su2_dom"/>
</dbReference>
<evidence type="ECO:0000256" key="4">
    <source>
        <dbReference type="ARBA" id="ARBA00022679"/>
    </source>
</evidence>
<dbReference type="GO" id="GO:0006351">
    <property type="term" value="P:DNA-templated transcription"/>
    <property type="evidence" value="ECO:0007669"/>
    <property type="project" value="InterPro"/>
</dbReference>
<evidence type="ECO:0000256" key="2">
    <source>
        <dbReference type="ARBA" id="ARBA00012418"/>
    </source>
</evidence>
<dbReference type="Gene3D" id="2.40.270.10">
    <property type="entry name" value="DNA-directed RNA polymerase, subunit 2, domain 6"/>
    <property type="match status" value="1"/>
</dbReference>
<evidence type="ECO:0000259" key="8">
    <source>
        <dbReference type="Pfam" id="PF04560"/>
    </source>
</evidence>
<evidence type="ECO:0000313" key="9">
    <source>
        <dbReference type="EMBL" id="KOB66810.1"/>
    </source>
</evidence>
<dbReference type="GO" id="GO:0000428">
    <property type="term" value="C:DNA-directed RNA polymerase complex"/>
    <property type="evidence" value="ECO:0007669"/>
    <property type="project" value="UniProtKB-KW"/>
</dbReference>
<keyword evidence="3 9" id="KW-0240">DNA-directed RNA polymerase</keyword>